<evidence type="ECO:0000313" key="2">
    <source>
        <dbReference type="EMBL" id="STO21312.1"/>
    </source>
</evidence>
<dbReference type="InterPro" id="IPR029058">
    <property type="entry name" value="AB_hydrolase_fold"/>
</dbReference>
<organism evidence="2 3">
    <name type="scientific">Fluoribacter dumoffii</name>
    <dbReference type="NCBI Taxonomy" id="463"/>
    <lineage>
        <taxon>Bacteria</taxon>
        <taxon>Pseudomonadati</taxon>
        <taxon>Pseudomonadota</taxon>
        <taxon>Gammaproteobacteria</taxon>
        <taxon>Legionellales</taxon>
        <taxon>Legionellaceae</taxon>
        <taxon>Fluoribacter</taxon>
    </lineage>
</organism>
<dbReference type="Pfam" id="PF12697">
    <property type="entry name" value="Abhydrolase_6"/>
    <property type="match status" value="1"/>
</dbReference>
<dbReference type="AlphaFoldDB" id="A0A377G940"/>
<dbReference type="PANTHER" id="PTHR43798">
    <property type="entry name" value="MONOACYLGLYCEROL LIPASE"/>
    <property type="match status" value="1"/>
</dbReference>
<dbReference type="RefSeq" id="WP_010653590.1">
    <property type="nucleotide sequence ID" value="NZ_JAPHOO010000001.1"/>
</dbReference>
<feature type="domain" description="AB hydrolase-1" evidence="1">
    <location>
        <begin position="25"/>
        <end position="238"/>
    </location>
</feature>
<accession>A0A377G940</accession>
<dbReference type="Proteomes" id="UP000254554">
    <property type="component" value="Unassembled WGS sequence"/>
</dbReference>
<proteinExistence type="predicted"/>
<keyword evidence="2" id="KW-0378">Hydrolase</keyword>
<dbReference type="InterPro" id="IPR050266">
    <property type="entry name" value="AB_hydrolase_sf"/>
</dbReference>
<dbReference type="STRING" id="1094715.GCA_000236165_01046"/>
<dbReference type="PANTHER" id="PTHR43798:SF33">
    <property type="entry name" value="HYDROLASE, PUTATIVE (AFU_ORTHOLOGUE AFUA_2G14860)-RELATED"/>
    <property type="match status" value="1"/>
</dbReference>
<evidence type="ECO:0000313" key="3">
    <source>
        <dbReference type="Proteomes" id="UP000254554"/>
    </source>
</evidence>
<dbReference type="EMBL" id="UGGT01000001">
    <property type="protein sequence ID" value="STO21312.1"/>
    <property type="molecule type" value="Genomic_DNA"/>
</dbReference>
<dbReference type="GO" id="GO:0016020">
    <property type="term" value="C:membrane"/>
    <property type="evidence" value="ECO:0007669"/>
    <property type="project" value="TreeGrafter"/>
</dbReference>
<name>A0A377G940_9GAMM</name>
<dbReference type="SUPFAM" id="SSF53474">
    <property type="entry name" value="alpha/beta-Hydrolases"/>
    <property type="match status" value="1"/>
</dbReference>
<dbReference type="Gene3D" id="3.40.50.1820">
    <property type="entry name" value="alpha/beta hydrolase"/>
    <property type="match status" value="1"/>
</dbReference>
<dbReference type="EC" id="3.1.1.10" evidence="2"/>
<dbReference type="GO" id="GO:0050357">
    <property type="term" value="F:tropinesterase activity"/>
    <property type="evidence" value="ECO:0007669"/>
    <property type="project" value="UniProtKB-EC"/>
</dbReference>
<sequence length="266" mass="29816">MKEHLHHNHLCHINYAEGPNKGTPLLLLHGATHRWQSFTSITPELSTCFHLYAPDFRGHGNSQKIQGHYFLEDYLGDIQTFIQEVIKEPIILIGHSLGAMIGSMLAASQSLLVKGLILIDPPLNLDGLRQLTLGFKDQINLLVQGLRLSKWGLPIHQFIPEQVRHCDPEMLFAMTHEFDEVFKLYDADALFKKIKHPTLLLYGNPAHGSLVTAGDITKLLTIKPDLLPVQIQNAGHSPICQDKEATLNAVMKFMEQEGLMPLKADS</sequence>
<keyword evidence="3" id="KW-1185">Reference proteome</keyword>
<protein>
    <submittedName>
        <fullName evidence="2">Tropinesterase</fullName>
        <ecNumber evidence="2">3.1.1.10</ecNumber>
    </submittedName>
</protein>
<reference evidence="2 3" key="1">
    <citation type="submission" date="2018-06" db="EMBL/GenBank/DDBJ databases">
        <authorList>
            <consortium name="Pathogen Informatics"/>
            <person name="Doyle S."/>
        </authorList>
    </citation>
    <scope>NUCLEOTIDE SEQUENCE [LARGE SCALE GENOMIC DNA]</scope>
    <source>
        <strain evidence="2 3">NCTC11370</strain>
    </source>
</reference>
<dbReference type="InterPro" id="IPR000073">
    <property type="entry name" value="AB_hydrolase_1"/>
</dbReference>
<dbReference type="GeneID" id="93292049"/>
<dbReference type="OrthoDB" id="2086224at2"/>
<evidence type="ECO:0000259" key="1">
    <source>
        <dbReference type="Pfam" id="PF12697"/>
    </source>
</evidence>
<gene>
    <name evidence="2" type="ORF">NCTC11370_01377</name>
</gene>